<evidence type="ECO:0000256" key="1">
    <source>
        <dbReference type="PIRSR" id="PIRSR601310-1"/>
    </source>
</evidence>
<feature type="domain" description="HIT" evidence="4">
    <location>
        <begin position="9"/>
        <end position="118"/>
    </location>
</feature>
<accession>A0A853BJH7</accession>
<organism evidence="5 6">
    <name type="scientific">Streptomonospora nanhaiensis</name>
    <dbReference type="NCBI Taxonomy" id="1323731"/>
    <lineage>
        <taxon>Bacteria</taxon>
        <taxon>Bacillati</taxon>
        <taxon>Actinomycetota</taxon>
        <taxon>Actinomycetes</taxon>
        <taxon>Streptosporangiales</taxon>
        <taxon>Nocardiopsidaceae</taxon>
        <taxon>Streptomonospora</taxon>
    </lineage>
</organism>
<feature type="active site" description="Tele-AMP-histidine intermediate" evidence="1">
    <location>
        <position position="104"/>
    </location>
</feature>
<dbReference type="Proteomes" id="UP000575985">
    <property type="component" value="Unassembled WGS sequence"/>
</dbReference>
<comment type="caution">
    <text evidence="5">The sequence shown here is derived from an EMBL/GenBank/DDBJ whole genome shotgun (WGS) entry which is preliminary data.</text>
</comment>
<keyword evidence="6" id="KW-1185">Reference proteome</keyword>
<dbReference type="CDD" id="cd01276">
    <property type="entry name" value="PKCI_related"/>
    <property type="match status" value="1"/>
</dbReference>
<dbReference type="PANTHER" id="PTHR23089">
    <property type="entry name" value="HISTIDINE TRIAD HIT PROTEIN"/>
    <property type="match status" value="1"/>
</dbReference>
<dbReference type="Gene3D" id="3.30.428.10">
    <property type="entry name" value="HIT-like"/>
    <property type="match status" value="1"/>
</dbReference>
<evidence type="ECO:0000313" key="5">
    <source>
        <dbReference type="EMBL" id="NYI95423.1"/>
    </source>
</evidence>
<evidence type="ECO:0000256" key="2">
    <source>
        <dbReference type="PIRSR" id="PIRSR601310-3"/>
    </source>
</evidence>
<protein>
    <submittedName>
        <fullName evidence="5">Histidine triad (HIT) family protein</fullName>
    </submittedName>
</protein>
<sequence>MSTYDPDCLFCKIAAGEAPADIVRQGERVVAFRDINPQAPTHVLLVPRDHYPDAAGAARAGTGLLDEIAREAHAIAESEGIAETGYRLVFNTGSGAGQTVFHLHGHLLGGRGLEWPPG</sequence>
<dbReference type="SUPFAM" id="SSF54197">
    <property type="entry name" value="HIT-like"/>
    <property type="match status" value="1"/>
</dbReference>
<dbReference type="EMBL" id="JACCFO010000001">
    <property type="protein sequence ID" value="NYI95423.1"/>
    <property type="molecule type" value="Genomic_DNA"/>
</dbReference>
<reference evidence="5 6" key="1">
    <citation type="submission" date="2020-07" db="EMBL/GenBank/DDBJ databases">
        <title>Sequencing the genomes of 1000 actinobacteria strains.</title>
        <authorList>
            <person name="Klenk H.-P."/>
        </authorList>
    </citation>
    <scope>NUCLEOTIDE SEQUENCE [LARGE SCALE GENOMIC DNA]</scope>
    <source>
        <strain evidence="5 6">DSM 45927</strain>
    </source>
</reference>
<dbReference type="RefSeq" id="WP_308118563.1">
    <property type="nucleotide sequence ID" value="NZ_JACCFO010000001.1"/>
</dbReference>
<evidence type="ECO:0000256" key="3">
    <source>
        <dbReference type="PROSITE-ProRule" id="PRU00464"/>
    </source>
</evidence>
<proteinExistence type="predicted"/>
<dbReference type="AlphaFoldDB" id="A0A853BJH7"/>
<evidence type="ECO:0000259" key="4">
    <source>
        <dbReference type="PROSITE" id="PS51084"/>
    </source>
</evidence>
<dbReference type="PROSITE" id="PS51084">
    <property type="entry name" value="HIT_2"/>
    <property type="match status" value="1"/>
</dbReference>
<dbReference type="InterPro" id="IPR036265">
    <property type="entry name" value="HIT-like_sf"/>
</dbReference>
<dbReference type="InterPro" id="IPR011146">
    <property type="entry name" value="HIT-like"/>
</dbReference>
<dbReference type="InterPro" id="IPR001310">
    <property type="entry name" value="Histidine_triad_HIT"/>
</dbReference>
<feature type="short sequence motif" description="Histidine triad motif" evidence="2 3">
    <location>
        <begin position="102"/>
        <end position="106"/>
    </location>
</feature>
<dbReference type="PRINTS" id="PR00332">
    <property type="entry name" value="HISTRIAD"/>
</dbReference>
<dbReference type="GO" id="GO:0003824">
    <property type="term" value="F:catalytic activity"/>
    <property type="evidence" value="ECO:0007669"/>
    <property type="project" value="InterPro"/>
</dbReference>
<gene>
    <name evidence="5" type="ORF">HNR12_001700</name>
</gene>
<dbReference type="Pfam" id="PF01230">
    <property type="entry name" value="HIT"/>
    <property type="match status" value="1"/>
</dbReference>
<name>A0A853BJH7_9ACTN</name>
<evidence type="ECO:0000313" key="6">
    <source>
        <dbReference type="Proteomes" id="UP000575985"/>
    </source>
</evidence>